<sequence>MATSTRNKPHVNVGTIGHVEHGKTTLTAAITKREKLKLLPLMKLIKLSKPMFLLQSDSDGQSMLRFDLGMILIATDEFSAGNKLGQGGFGSVYKGILPSRQEIAVKRLAGGSGQGDLEFKNEVLLLTRLQHRKWLSFLASVMKEMKRFLFMSMSLIQVLITLYSMNTNVGYLLGM</sequence>
<evidence type="ECO:0000256" key="8">
    <source>
        <dbReference type="SAM" id="Phobius"/>
    </source>
</evidence>
<evidence type="ECO:0000256" key="5">
    <source>
        <dbReference type="ARBA" id="ARBA00022777"/>
    </source>
</evidence>
<feature type="binding site" evidence="7">
    <location>
        <position position="106"/>
    </location>
    <ligand>
        <name>ATP</name>
        <dbReference type="ChEBI" id="CHEBI:30616"/>
    </ligand>
</feature>
<feature type="transmembrane region" description="Helical" evidence="8">
    <location>
        <begin position="148"/>
        <end position="165"/>
    </location>
</feature>
<dbReference type="GO" id="GO:0005525">
    <property type="term" value="F:GTP binding"/>
    <property type="evidence" value="ECO:0007669"/>
    <property type="project" value="InterPro"/>
</dbReference>
<dbReference type="Gramene" id="CDY26975">
    <property type="protein sequence ID" value="CDY26975"/>
    <property type="gene ID" value="GSBRNA2T00036742001"/>
</dbReference>
<dbReference type="STRING" id="3708.A0A078GK89"/>
<dbReference type="Pfam" id="PF00009">
    <property type="entry name" value="GTP_EFTU"/>
    <property type="match status" value="1"/>
</dbReference>
<evidence type="ECO:0000256" key="7">
    <source>
        <dbReference type="PROSITE-ProRule" id="PRU10141"/>
    </source>
</evidence>
<keyword evidence="4 7" id="KW-0547">Nucleotide-binding</keyword>
<proteinExistence type="inferred from homology"/>
<keyword evidence="5" id="KW-0418">Kinase</keyword>
<dbReference type="PANTHER" id="PTHR27002">
    <property type="entry name" value="RECEPTOR-LIKE SERINE/THREONINE-PROTEIN KINASE SD1-8"/>
    <property type="match status" value="1"/>
</dbReference>
<dbReference type="PaxDb" id="3708-A0A078GK89"/>
<organism evidence="10 11">
    <name type="scientific">Brassica napus</name>
    <name type="common">Rape</name>
    <dbReference type="NCBI Taxonomy" id="3708"/>
    <lineage>
        <taxon>Eukaryota</taxon>
        <taxon>Viridiplantae</taxon>
        <taxon>Streptophyta</taxon>
        <taxon>Embryophyta</taxon>
        <taxon>Tracheophyta</taxon>
        <taxon>Spermatophyta</taxon>
        <taxon>Magnoliopsida</taxon>
        <taxon>eudicotyledons</taxon>
        <taxon>Gunneridae</taxon>
        <taxon>Pentapetalae</taxon>
        <taxon>rosids</taxon>
        <taxon>malvids</taxon>
        <taxon>Brassicales</taxon>
        <taxon>Brassicaceae</taxon>
        <taxon>Brassiceae</taxon>
        <taxon>Brassica</taxon>
    </lineage>
</organism>
<reference evidence="10 11" key="1">
    <citation type="journal article" date="2014" name="Science">
        <title>Plant genetics. Early allopolyploid evolution in the post-Neolithic Brassica napus oilseed genome.</title>
        <authorList>
            <person name="Chalhoub B."/>
            <person name="Denoeud F."/>
            <person name="Liu S."/>
            <person name="Parkin I.A."/>
            <person name="Tang H."/>
            <person name="Wang X."/>
            <person name="Chiquet J."/>
            <person name="Belcram H."/>
            <person name="Tong C."/>
            <person name="Samans B."/>
            <person name="Correa M."/>
            <person name="Da Silva C."/>
            <person name="Just J."/>
            <person name="Falentin C."/>
            <person name="Koh C.S."/>
            <person name="Le Clainche I."/>
            <person name="Bernard M."/>
            <person name="Bento P."/>
            <person name="Noel B."/>
            <person name="Labadie K."/>
            <person name="Alberti A."/>
            <person name="Charles M."/>
            <person name="Arnaud D."/>
            <person name="Guo H."/>
            <person name="Daviaud C."/>
            <person name="Alamery S."/>
            <person name="Jabbari K."/>
            <person name="Zhao M."/>
            <person name="Edger P.P."/>
            <person name="Chelaifa H."/>
            <person name="Tack D."/>
            <person name="Lassalle G."/>
            <person name="Mestiri I."/>
            <person name="Schnel N."/>
            <person name="Le Paslier M.C."/>
            <person name="Fan G."/>
            <person name="Renault V."/>
            <person name="Bayer P.E."/>
            <person name="Golicz A.A."/>
            <person name="Manoli S."/>
            <person name="Lee T.H."/>
            <person name="Thi V.H."/>
            <person name="Chalabi S."/>
            <person name="Hu Q."/>
            <person name="Fan C."/>
            <person name="Tollenaere R."/>
            <person name="Lu Y."/>
            <person name="Battail C."/>
            <person name="Shen J."/>
            <person name="Sidebottom C.H."/>
            <person name="Wang X."/>
            <person name="Canaguier A."/>
            <person name="Chauveau A."/>
            <person name="Berard A."/>
            <person name="Deniot G."/>
            <person name="Guan M."/>
            <person name="Liu Z."/>
            <person name="Sun F."/>
            <person name="Lim Y.P."/>
            <person name="Lyons E."/>
            <person name="Town C.D."/>
            <person name="Bancroft I."/>
            <person name="Wang X."/>
            <person name="Meng J."/>
            <person name="Ma J."/>
            <person name="Pires J.C."/>
            <person name="King G.J."/>
            <person name="Brunel D."/>
            <person name="Delourme R."/>
            <person name="Renard M."/>
            <person name="Aury J.M."/>
            <person name="Adams K.L."/>
            <person name="Batley J."/>
            <person name="Snowdon R.J."/>
            <person name="Tost J."/>
            <person name="Edwards D."/>
            <person name="Zhou Y."/>
            <person name="Hua W."/>
            <person name="Sharpe A.G."/>
            <person name="Paterson A.H."/>
            <person name="Guan C."/>
            <person name="Wincker P."/>
        </authorList>
    </citation>
    <scope>NUCLEOTIDE SEQUENCE [LARGE SCALE GENOMIC DNA]</scope>
    <source>
        <strain evidence="11">cv. Darmor-bzh</strain>
    </source>
</reference>
<keyword evidence="2" id="KW-0723">Serine/threonine-protein kinase</keyword>
<keyword evidence="8" id="KW-0472">Membrane</keyword>
<dbReference type="InterPro" id="IPR001245">
    <property type="entry name" value="Ser-Thr/Tyr_kinase_cat_dom"/>
</dbReference>
<gene>
    <name evidence="10" type="primary">BnaC09g36080D</name>
    <name evidence="10" type="ORF">GSBRNA2T00036742001</name>
</gene>
<dbReference type="OMA" id="MFLLQSD"/>
<comment type="similarity">
    <text evidence="1">Belongs to the protein kinase superfamily. TKL Ser/Thr protein kinase family. ROCO subfamily.</text>
</comment>
<keyword evidence="11" id="KW-1185">Reference proteome</keyword>
<protein>
    <submittedName>
        <fullName evidence="10">BnaC09g36080D protein</fullName>
    </submittedName>
</protein>
<dbReference type="Gene3D" id="3.30.200.20">
    <property type="entry name" value="Phosphorylase Kinase, domain 1"/>
    <property type="match status" value="1"/>
</dbReference>
<dbReference type="SUPFAM" id="SSF56112">
    <property type="entry name" value="Protein kinase-like (PK-like)"/>
    <property type="match status" value="1"/>
</dbReference>
<keyword evidence="8" id="KW-0812">Transmembrane</keyword>
<evidence type="ECO:0000259" key="9">
    <source>
        <dbReference type="PROSITE" id="PS50011"/>
    </source>
</evidence>
<dbReference type="PROSITE" id="PS00107">
    <property type="entry name" value="PROTEIN_KINASE_ATP"/>
    <property type="match status" value="1"/>
</dbReference>
<dbReference type="GO" id="GO:0004674">
    <property type="term" value="F:protein serine/threonine kinase activity"/>
    <property type="evidence" value="ECO:0007669"/>
    <property type="project" value="UniProtKB-KW"/>
</dbReference>
<dbReference type="InterPro" id="IPR011009">
    <property type="entry name" value="Kinase-like_dom_sf"/>
</dbReference>
<evidence type="ECO:0000313" key="10">
    <source>
        <dbReference type="EMBL" id="CDY26975.1"/>
    </source>
</evidence>
<dbReference type="InterPro" id="IPR000795">
    <property type="entry name" value="T_Tr_GTP-bd_dom"/>
</dbReference>
<evidence type="ECO:0000256" key="6">
    <source>
        <dbReference type="ARBA" id="ARBA00022840"/>
    </source>
</evidence>
<keyword evidence="8" id="KW-1133">Transmembrane helix</keyword>
<dbReference type="InterPro" id="IPR000719">
    <property type="entry name" value="Prot_kinase_dom"/>
</dbReference>
<keyword evidence="3" id="KW-0808">Transferase</keyword>
<dbReference type="SUPFAM" id="SSF52540">
    <property type="entry name" value="P-loop containing nucleoside triphosphate hydrolases"/>
    <property type="match status" value="1"/>
</dbReference>
<dbReference type="InterPro" id="IPR017441">
    <property type="entry name" value="Protein_kinase_ATP_BS"/>
</dbReference>
<dbReference type="Pfam" id="PF07714">
    <property type="entry name" value="PK_Tyr_Ser-Thr"/>
    <property type="match status" value="1"/>
</dbReference>
<dbReference type="Proteomes" id="UP000028999">
    <property type="component" value="Unassembled WGS sequence"/>
</dbReference>
<evidence type="ECO:0000256" key="4">
    <source>
        <dbReference type="ARBA" id="ARBA00022741"/>
    </source>
</evidence>
<evidence type="ECO:0000256" key="3">
    <source>
        <dbReference type="ARBA" id="ARBA00022679"/>
    </source>
</evidence>
<dbReference type="EMBL" id="LK032197">
    <property type="protein sequence ID" value="CDY26975.1"/>
    <property type="molecule type" value="Genomic_DNA"/>
</dbReference>
<dbReference type="AlphaFoldDB" id="A0A078GK89"/>
<dbReference type="Gene3D" id="3.40.50.300">
    <property type="entry name" value="P-loop containing nucleotide triphosphate hydrolases"/>
    <property type="match status" value="1"/>
</dbReference>
<evidence type="ECO:0000256" key="1">
    <source>
        <dbReference type="ARBA" id="ARBA00008171"/>
    </source>
</evidence>
<name>A0A078GK89_BRANA</name>
<keyword evidence="6 7" id="KW-0067">ATP-binding</keyword>
<dbReference type="InterPro" id="IPR027417">
    <property type="entry name" value="P-loop_NTPase"/>
</dbReference>
<evidence type="ECO:0000313" key="11">
    <source>
        <dbReference type="Proteomes" id="UP000028999"/>
    </source>
</evidence>
<dbReference type="GO" id="GO:0003924">
    <property type="term" value="F:GTPase activity"/>
    <property type="evidence" value="ECO:0007669"/>
    <property type="project" value="InterPro"/>
</dbReference>
<evidence type="ECO:0000256" key="2">
    <source>
        <dbReference type="ARBA" id="ARBA00022527"/>
    </source>
</evidence>
<dbReference type="PROSITE" id="PS50011">
    <property type="entry name" value="PROTEIN_KINASE_DOM"/>
    <property type="match status" value="1"/>
</dbReference>
<dbReference type="PANTHER" id="PTHR27002:SF1094">
    <property type="entry name" value="CYSTEINE-RICH RECEPTOR-LIKE PROTEIN KINASE 36"/>
    <property type="match status" value="1"/>
</dbReference>
<dbReference type="GO" id="GO:0005524">
    <property type="term" value="F:ATP binding"/>
    <property type="evidence" value="ECO:0007669"/>
    <property type="project" value="UniProtKB-UniRule"/>
</dbReference>
<feature type="domain" description="Protein kinase" evidence="9">
    <location>
        <begin position="78"/>
        <end position="175"/>
    </location>
</feature>
<accession>A0A078GK89</accession>